<feature type="transmembrane region" description="Helical" evidence="3">
    <location>
        <begin position="412"/>
        <end position="431"/>
    </location>
</feature>
<keyword evidence="3" id="KW-0812">Transmembrane</keyword>
<evidence type="ECO:0000256" key="2">
    <source>
        <dbReference type="ARBA" id="ARBA00023136"/>
    </source>
</evidence>
<dbReference type="EMBL" id="FWXI01000023">
    <property type="protein sequence ID" value="SMD07832.1"/>
    <property type="molecule type" value="Genomic_DNA"/>
</dbReference>
<feature type="transmembrane region" description="Helical" evidence="3">
    <location>
        <begin position="535"/>
        <end position="559"/>
    </location>
</feature>
<keyword evidence="5" id="KW-1185">Reference proteome</keyword>
<evidence type="ECO:0000313" key="4">
    <source>
        <dbReference type="EMBL" id="SMD07832.1"/>
    </source>
</evidence>
<feature type="transmembrane region" description="Helical" evidence="3">
    <location>
        <begin position="501"/>
        <end position="523"/>
    </location>
</feature>
<evidence type="ECO:0000256" key="3">
    <source>
        <dbReference type="SAM" id="Phobius"/>
    </source>
</evidence>
<dbReference type="InterPro" id="IPR004995">
    <property type="entry name" value="Spore_Ger"/>
</dbReference>
<dbReference type="PANTHER" id="PTHR22550">
    <property type="entry name" value="SPORE GERMINATION PROTEIN"/>
    <property type="match status" value="1"/>
</dbReference>
<feature type="transmembrane region" description="Helical" evidence="3">
    <location>
        <begin position="370"/>
        <end position="391"/>
    </location>
</feature>
<organism evidence="4 5">
    <name type="scientific">Sporomusa malonica</name>
    <dbReference type="NCBI Taxonomy" id="112901"/>
    <lineage>
        <taxon>Bacteria</taxon>
        <taxon>Bacillati</taxon>
        <taxon>Bacillota</taxon>
        <taxon>Negativicutes</taxon>
        <taxon>Selenomonadales</taxon>
        <taxon>Sporomusaceae</taxon>
        <taxon>Sporomusa</taxon>
    </lineage>
</organism>
<comment type="similarity">
    <text evidence="1">Belongs to the GerABKA family.</text>
</comment>
<accession>A0A1W2EEL2</accession>
<dbReference type="Pfam" id="PF03323">
    <property type="entry name" value="GerA"/>
    <property type="match status" value="1"/>
</dbReference>
<feature type="transmembrane region" description="Helical" evidence="3">
    <location>
        <begin position="476"/>
        <end position="495"/>
    </location>
</feature>
<evidence type="ECO:0000256" key="1">
    <source>
        <dbReference type="ARBA" id="ARBA00005278"/>
    </source>
</evidence>
<keyword evidence="3" id="KW-1133">Transmembrane helix</keyword>
<evidence type="ECO:0000313" key="5">
    <source>
        <dbReference type="Proteomes" id="UP000192738"/>
    </source>
</evidence>
<dbReference type="GO" id="GO:0009847">
    <property type="term" value="P:spore germination"/>
    <property type="evidence" value="ECO:0007669"/>
    <property type="project" value="InterPro"/>
</dbReference>
<dbReference type="Proteomes" id="UP000192738">
    <property type="component" value="Unassembled WGS sequence"/>
</dbReference>
<name>A0A1W2EEL2_9FIRM</name>
<proteinExistence type="inferred from homology"/>
<reference evidence="4 5" key="1">
    <citation type="submission" date="2017-04" db="EMBL/GenBank/DDBJ databases">
        <authorList>
            <person name="Afonso C.L."/>
            <person name="Miller P.J."/>
            <person name="Scott M.A."/>
            <person name="Spackman E."/>
            <person name="Goraichik I."/>
            <person name="Dimitrov K.M."/>
            <person name="Suarez D.L."/>
            <person name="Swayne D.E."/>
        </authorList>
    </citation>
    <scope>NUCLEOTIDE SEQUENCE [LARGE SCALE GENOMIC DNA]</scope>
    <source>
        <strain evidence="4 5">DSM 5090</strain>
    </source>
</reference>
<sequence length="613" mass="66833">MGQNGFSKLYARIKNLLLYKPPTEPHRFVLGEGADDTWSKSTPSEATAPLAAQERALTTLLSFSRQLEALIQKISQSLQAGEQVSAELRMECDKLTREFAELSPITLAYDSAMDDPAELTVKISLFENEAVLSRLFNLPDNKDVVVRKFTLPSTPEIPAMAVFLEGLSDKKLINFMVLAPLMLLPKDRATTPGKDLVETLINTYIPGNQVKLATTYEEVASGINGGDTVVFVDGSAQAFIIETKGWEHRSVGKPEIEPSVRGSQMAFTETLRVNTGLIRSLMRNSDLTTEILTVGKQSKTPCAVMYLKSIANPDLVIEVKQRINGIVTDYVTDAGVLEQLIDDHPNIPMPMTLSTERPDRVAPHLSEGRVAILLEGSPFALVVPFSFISLFHSIDDYAFKPIPGTFMRVLRIAGLLLASILPSLYLAISYFHQEALPTDLLLAIAAARELVPFPAIVEVILMEISFELIREAGTRIPGMLGSTIGIVGAIIIGQAAVAANIVSPIMVVIVAVTGLASFTITDYRLSFGIRLARFGYLLLATMFGLVGVAAGIILSLILVCSMKSFGVPYLVPISPKVTPGFDIVVRGAAYSQETRPDELNTLDRKRQAKVSRR</sequence>
<keyword evidence="2 3" id="KW-0472">Membrane</keyword>
<gene>
    <name evidence="4" type="ORF">SAMN04488500_12355</name>
</gene>
<dbReference type="PANTHER" id="PTHR22550:SF5">
    <property type="entry name" value="LEUCINE ZIPPER PROTEIN 4"/>
    <property type="match status" value="1"/>
</dbReference>
<dbReference type="InterPro" id="IPR050768">
    <property type="entry name" value="UPF0353/GerABKA_families"/>
</dbReference>
<protein>
    <submittedName>
        <fullName evidence="4">Spore germination protein KA</fullName>
    </submittedName>
</protein>
<dbReference type="AlphaFoldDB" id="A0A1W2EEL2"/>
<dbReference type="RefSeq" id="WP_084577785.1">
    <property type="nucleotide sequence ID" value="NZ_CP155572.1"/>
</dbReference>
<dbReference type="OrthoDB" id="9772630at2"/>
<dbReference type="STRING" id="112901.SAMN04488500_12355"/>
<dbReference type="GO" id="GO:0016020">
    <property type="term" value="C:membrane"/>
    <property type="evidence" value="ECO:0007669"/>
    <property type="project" value="InterPro"/>
</dbReference>